<gene>
    <name evidence="10" type="ORF">P4O66_007036</name>
</gene>
<comment type="caution">
    <text evidence="10">The sequence shown here is derived from an EMBL/GenBank/DDBJ whole genome shotgun (WGS) entry which is preliminary data.</text>
</comment>
<dbReference type="AlphaFoldDB" id="A0AAD9DZG1"/>
<dbReference type="InterPro" id="IPR029071">
    <property type="entry name" value="Ubiquitin-like_domsf"/>
</dbReference>
<dbReference type="EMBL" id="JAROKS010000012">
    <property type="protein sequence ID" value="KAK1798753.1"/>
    <property type="molecule type" value="Genomic_DNA"/>
</dbReference>
<evidence type="ECO:0000256" key="6">
    <source>
        <dbReference type="ARBA" id="ARBA00066049"/>
    </source>
</evidence>
<dbReference type="FunFam" id="3.10.20.90:FF:000022">
    <property type="entry name" value="Small ubiquitin-related modifier"/>
    <property type="match status" value="1"/>
</dbReference>
<evidence type="ECO:0000256" key="2">
    <source>
        <dbReference type="ARBA" id="ARBA00009185"/>
    </source>
</evidence>
<keyword evidence="7" id="KW-1133">Transmembrane helix</keyword>
<evidence type="ECO:0000313" key="11">
    <source>
        <dbReference type="Proteomes" id="UP001239994"/>
    </source>
</evidence>
<dbReference type="InterPro" id="IPR000626">
    <property type="entry name" value="Ubiquitin-like_dom"/>
</dbReference>
<protein>
    <recommendedName>
        <fullName evidence="9">Ubiquitin-like domain-containing protein</fullName>
    </recommendedName>
</protein>
<dbReference type="SUPFAM" id="SSF54236">
    <property type="entry name" value="Ubiquitin-like"/>
    <property type="match status" value="1"/>
</dbReference>
<comment type="subunit">
    <text evidence="6">Interacts with SAE2 and UBE2I. Covalently attached to a number of proteins.</text>
</comment>
<organism evidence="10 11">
    <name type="scientific">Electrophorus voltai</name>
    <dbReference type="NCBI Taxonomy" id="2609070"/>
    <lineage>
        <taxon>Eukaryota</taxon>
        <taxon>Metazoa</taxon>
        <taxon>Chordata</taxon>
        <taxon>Craniata</taxon>
        <taxon>Vertebrata</taxon>
        <taxon>Euteleostomi</taxon>
        <taxon>Actinopterygii</taxon>
        <taxon>Neopterygii</taxon>
        <taxon>Teleostei</taxon>
        <taxon>Ostariophysi</taxon>
        <taxon>Gymnotiformes</taxon>
        <taxon>Gymnotoidei</taxon>
        <taxon>Gymnotidae</taxon>
        <taxon>Electrophorus</taxon>
    </lineage>
</organism>
<evidence type="ECO:0000256" key="1">
    <source>
        <dbReference type="ARBA" id="ARBA00004322"/>
    </source>
</evidence>
<feature type="chain" id="PRO_5042058019" description="Ubiquitin-like domain-containing protein" evidence="8">
    <location>
        <begin position="22"/>
        <end position="267"/>
    </location>
</feature>
<keyword evidence="11" id="KW-1185">Reference proteome</keyword>
<comment type="function">
    <text evidence="5">Ubiquitin-like protein which can be covalently attached to target lysines either as a monomer or as a lysine-linked polymer. Does not seem to be involved in protein degradation and may function as an antagonist of ubiquitin in the degradation process. Plays a role in a number of cellular processes such as nuclear transport, DNA replication and repair, mitosis and signal transduction. Covalent attachment to its substrates requires prior activation by the E1 complex sae1-sae2 and linkage to the E2 enzyme ube2i.</text>
</comment>
<keyword evidence="3" id="KW-1017">Isopeptide bond</keyword>
<feature type="domain" description="Ubiquitin-like" evidence="9">
    <location>
        <begin position="188"/>
        <end position="265"/>
    </location>
</feature>
<proteinExistence type="inferred from homology"/>
<evidence type="ECO:0000256" key="8">
    <source>
        <dbReference type="SAM" id="SignalP"/>
    </source>
</evidence>
<dbReference type="InterPro" id="IPR022617">
    <property type="entry name" value="Rad60/SUMO-like_dom"/>
</dbReference>
<dbReference type="PANTHER" id="PTHR10562">
    <property type="entry name" value="SMALL UBIQUITIN-RELATED MODIFIER"/>
    <property type="match status" value="1"/>
</dbReference>
<accession>A0AAD9DZG1</accession>
<sequence>MGLNYFVSLLLLLFGTGVILAQTDAPGQTCESRNGTSCEQCLTNVTCLWCIKTQLCLTYPVQSILPPSSLCPLNEARWGLCSINFQILIITMSVVAGALIIAFFVCLFCCCKCENCGSSVFEHSMQRKEAKRKIKQENRAEAVRVLVAAAGTDGVESASFVKLNTYIRKISAKMSEDKPKEGVKTENDHINLKVAGQDGSVVQFKIKRHTPLSKLMKAYCERQGLSIRQIRFRFDGQPINETDTPAQLEMEDEDTIDVFQQQTGGSR</sequence>
<dbReference type="Proteomes" id="UP001239994">
    <property type="component" value="Unassembled WGS sequence"/>
</dbReference>
<dbReference type="PROSITE" id="PS50053">
    <property type="entry name" value="UBIQUITIN_2"/>
    <property type="match status" value="1"/>
</dbReference>
<keyword evidence="4" id="KW-0833">Ubl conjugation pathway</keyword>
<evidence type="ECO:0000256" key="5">
    <source>
        <dbReference type="ARBA" id="ARBA00057717"/>
    </source>
</evidence>
<dbReference type="SMART" id="SM00213">
    <property type="entry name" value="UBQ"/>
    <property type="match status" value="1"/>
</dbReference>
<name>A0AAD9DZG1_9TELE</name>
<dbReference type="Gene3D" id="3.10.20.90">
    <property type="entry name" value="Phosphatidylinositol 3-kinase Catalytic Subunit, Chain A, domain 1"/>
    <property type="match status" value="1"/>
</dbReference>
<keyword evidence="7" id="KW-0472">Membrane</keyword>
<comment type="similarity">
    <text evidence="2">Belongs to the ubiquitin family. SUMO subfamily.</text>
</comment>
<dbReference type="Pfam" id="PF11976">
    <property type="entry name" value="Rad60-SLD"/>
    <property type="match status" value="1"/>
</dbReference>
<keyword evidence="7" id="KW-0812">Transmembrane</keyword>
<keyword evidence="8" id="KW-0732">Signal</keyword>
<evidence type="ECO:0000259" key="9">
    <source>
        <dbReference type="PROSITE" id="PS50053"/>
    </source>
</evidence>
<evidence type="ECO:0000256" key="4">
    <source>
        <dbReference type="ARBA" id="ARBA00022786"/>
    </source>
</evidence>
<evidence type="ECO:0000313" key="10">
    <source>
        <dbReference type="EMBL" id="KAK1798753.1"/>
    </source>
</evidence>
<comment type="subcellular location">
    <subcellularLocation>
        <location evidence="1">Nucleus</location>
        <location evidence="1">PML body</location>
    </subcellularLocation>
</comment>
<evidence type="ECO:0000256" key="7">
    <source>
        <dbReference type="SAM" id="Phobius"/>
    </source>
</evidence>
<reference evidence="10" key="1">
    <citation type="submission" date="2023-03" db="EMBL/GenBank/DDBJ databases">
        <title>Electrophorus voltai genome.</title>
        <authorList>
            <person name="Bian C."/>
        </authorList>
    </citation>
    <scope>NUCLEOTIDE SEQUENCE</scope>
    <source>
        <strain evidence="10">CB-2022</strain>
        <tissue evidence="10">Muscle</tissue>
    </source>
</reference>
<evidence type="ECO:0000256" key="3">
    <source>
        <dbReference type="ARBA" id="ARBA00022499"/>
    </source>
</evidence>
<feature type="transmembrane region" description="Helical" evidence="7">
    <location>
        <begin position="87"/>
        <end position="110"/>
    </location>
</feature>
<dbReference type="CDD" id="cd16115">
    <property type="entry name" value="Ubl_SUMO2_3_4"/>
    <property type="match status" value="1"/>
</dbReference>
<feature type="signal peptide" evidence="8">
    <location>
        <begin position="1"/>
        <end position="21"/>
    </location>
</feature>
<dbReference type="GO" id="GO:0016605">
    <property type="term" value="C:PML body"/>
    <property type="evidence" value="ECO:0007669"/>
    <property type="project" value="UniProtKB-SubCell"/>
</dbReference>